<reference evidence="1 2" key="1">
    <citation type="submission" date="2016-11" db="EMBL/GenBank/DDBJ databases">
        <authorList>
            <person name="Jaros S."/>
            <person name="Januszkiewicz K."/>
            <person name="Wedrychowicz H."/>
        </authorList>
    </citation>
    <scope>NUCLEOTIDE SEQUENCE [LARGE SCALE GENOMIC DNA]</scope>
    <source>
        <strain evidence="1 2">DSM 9705</strain>
    </source>
</reference>
<dbReference type="OrthoDB" id="5429629at2"/>
<gene>
    <name evidence="1" type="ORF">SAMN02745124_03920</name>
</gene>
<proteinExistence type="predicted"/>
<dbReference type="RefSeq" id="WP_073378829.1">
    <property type="nucleotide sequence ID" value="NZ_FQXS01000034.1"/>
</dbReference>
<accession>A0A1M5YDV3</accession>
<sequence>MTSQQQEGYLADPTTINEFMNSLQRLFKIGIYYPSGHATLDKATERFLRLLKTVAGDQPEVTISEHGESLMVADLALAKDFPFVPEFKSLMAGLGIIAIGISREITSNEIHLFVRKMLRFRSQVLKARTFQQIEVTDLPLSINLTLKEFLARKDASISDDQSGESAESLEGFVESLSKYGLSGEEIQQCKTLLDKLPQRLSNSSVALSELPYASWDDVARLLARTIRANQQGPDDDKDRQSIHSNINALASILKKLEREATDKDSRETINLLISIIRKPFSGDAEAVTADISQVQRVFPETPYFSSEQIQLFTTKHRLHPKILQNIPEGPTSPETLSIILQLTRYEQSLANQARMQQLIREILAGPVQEKTWDILSGGLHELLKEGSPRIATALRLVAEPLRRSPHATTLYLLLLTARRCNGQETKRLWPYTVNEILVCGSSTDEQSFVALCRFAARFSPADMAAGLEHLRDLDAFQNNTIAPDIFPGLSTDCYPLFAFLLKTEIESYVGERVIGGLRRRPPEWLIKAVVHLLDLSKQEHKLFLYSYLRQAPEKSMPPVLKGAAAKIIADGLATLPQERRAESWLPETIGVLTQLPAEQTTAILEQIASERKLLFIPEWPSECRKAAQQALADHKRHR</sequence>
<evidence type="ECO:0000313" key="2">
    <source>
        <dbReference type="Proteomes" id="UP000184139"/>
    </source>
</evidence>
<keyword evidence="2" id="KW-1185">Reference proteome</keyword>
<evidence type="ECO:0000313" key="1">
    <source>
        <dbReference type="EMBL" id="SHI10215.1"/>
    </source>
</evidence>
<dbReference type="Proteomes" id="UP000184139">
    <property type="component" value="Unassembled WGS sequence"/>
</dbReference>
<organism evidence="1 2">
    <name type="scientific">Desulfofustis glycolicus DSM 9705</name>
    <dbReference type="NCBI Taxonomy" id="1121409"/>
    <lineage>
        <taxon>Bacteria</taxon>
        <taxon>Pseudomonadati</taxon>
        <taxon>Thermodesulfobacteriota</taxon>
        <taxon>Desulfobulbia</taxon>
        <taxon>Desulfobulbales</taxon>
        <taxon>Desulfocapsaceae</taxon>
        <taxon>Desulfofustis</taxon>
    </lineage>
</organism>
<dbReference type="AlphaFoldDB" id="A0A1M5YDV3"/>
<name>A0A1M5YDV3_9BACT</name>
<dbReference type="STRING" id="1121409.SAMN02745124_03920"/>
<dbReference type="EMBL" id="FQXS01000034">
    <property type="protein sequence ID" value="SHI10215.1"/>
    <property type="molecule type" value="Genomic_DNA"/>
</dbReference>
<protein>
    <submittedName>
        <fullName evidence="1">Uncharacterized protein</fullName>
    </submittedName>
</protein>